<dbReference type="PROSITE" id="PS00463">
    <property type="entry name" value="ZN2_CY6_FUNGAL_1"/>
    <property type="match status" value="1"/>
</dbReference>
<dbReference type="RefSeq" id="XP_018072762.1">
    <property type="nucleotide sequence ID" value="XM_018207826.1"/>
</dbReference>
<proteinExistence type="predicted"/>
<dbReference type="PROSITE" id="PS50048">
    <property type="entry name" value="ZN2_CY6_FUNGAL_2"/>
    <property type="match status" value="1"/>
</dbReference>
<dbReference type="KEGG" id="psco:LY89DRAFT_47862"/>
<dbReference type="Proteomes" id="UP000070700">
    <property type="component" value="Unassembled WGS sequence"/>
</dbReference>
<evidence type="ECO:0000259" key="9">
    <source>
        <dbReference type="PROSITE" id="PS50157"/>
    </source>
</evidence>
<evidence type="ECO:0000256" key="1">
    <source>
        <dbReference type="ARBA" id="ARBA00022723"/>
    </source>
</evidence>
<dbReference type="AlphaFoldDB" id="A0A194XF62"/>
<accession>A0A194XF62</accession>
<dbReference type="OrthoDB" id="2441642at2759"/>
<dbReference type="PANTHER" id="PTHR47660">
    <property type="entry name" value="TRANSCRIPTION FACTOR WITH C2H2 AND ZN(2)-CYS(6) DNA BINDING DOMAIN (EUROFUNG)-RELATED-RELATED"/>
    <property type="match status" value="1"/>
</dbReference>
<keyword evidence="11" id="KW-1185">Reference proteome</keyword>
<sequence length="456" mass="51870">MDINPGKSQECQLCKKTFSQKSSLVRHLKLCTRPRVASLRQKSCRQCSHAKAKCDLQRPTCTRCSSRGVPCNYLTAPTEYGSDHDLCPSQEVQQTSSSSTATPEGTKTTGPEPLEDFLNRVNEPLQLTLEDMPLDVSLPDPLHTNGPTNFFETPHDSTDLIGLGDSWLLAPLNTQDTTPPLAKHSMQVLLRVFRTWPCMLAKGFQYPPIFHNTMITRKDRCCSIPLANCCTLIKMWYGQHGGSTAFVQETIIKEIKHIIATYRTYDEEDLLGALQATTMYIIMLIFPTKDQIAIPTIDTALFSDILQIVWHSASSGLVLQEETDHAVPSWQSWIHITSKRKAVFTLYMVHWSYSVYHGLQSFNCGELGFMPAPAAKFLWEARSEEQWVLLYQKWLAQWDGCEFMHHEFNYVKPGVMLDERTQRWLEDADELGILFSSIFNSTDRGPEFMQHMQSAC</sequence>
<feature type="domain" description="Zn(2)-C6 fungal-type" evidence="8">
    <location>
        <begin position="43"/>
        <end position="73"/>
    </location>
</feature>
<dbReference type="SMART" id="SM00066">
    <property type="entry name" value="GAL4"/>
    <property type="match status" value="1"/>
</dbReference>
<feature type="region of interest" description="Disordered" evidence="7">
    <location>
        <begin position="84"/>
        <end position="115"/>
    </location>
</feature>
<dbReference type="PRINTS" id="PR00755">
    <property type="entry name" value="AFLATOXINBRP"/>
</dbReference>
<keyword evidence="6" id="KW-0863">Zinc-finger</keyword>
<dbReference type="EMBL" id="KQ947413">
    <property type="protein sequence ID" value="KUJ18407.1"/>
    <property type="molecule type" value="Genomic_DNA"/>
</dbReference>
<evidence type="ECO:0000256" key="7">
    <source>
        <dbReference type="SAM" id="MobiDB-lite"/>
    </source>
</evidence>
<dbReference type="InParanoid" id="A0A194XF62"/>
<evidence type="ECO:0000256" key="4">
    <source>
        <dbReference type="ARBA" id="ARBA00023163"/>
    </source>
</evidence>
<dbReference type="InterPro" id="IPR013087">
    <property type="entry name" value="Znf_C2H2_type"/>
</dbReference>
<gene>
    <name evidence="10" type="ORF">LY89DRAFT_47862</name>
</gene>
<feature type="domain" description="C2H2-type" evidence="9">
    <location>
        <begin position="9"/>
        <end position="36"/>
    </location>
</feature>
<evidence type="ECO:0000256" key="2">
    <source>
        <dbReference type="ARBA" id="ARBA00022833"/>
    </source>
</evidence>
<organism evidence="10 11">
    <name type="scientific">Mollisia scopiformis</name>
    <name type="common">Conifer needle endophyte fungus</name>
    <name type="synonym">Phialocephala scopiformis</name>
    <dbReference type="NCBI Taxonomy" id="149040"/>
    <lineage>
        <taxon>Eukaryota</taxon>
        <taxon>Fungi</taxon>
        <taxon>Dikarya</taxon>
        <taxon>Ascomycota</taxon>
        <taxon>Pezizomycotina</taxon>
        <taxon>Leotiomycetes</taxon>
        <taxon>Helotiales</taxon>
        <taxon>Mollisiaceae</taxon>
        <taxon>Mollisia</taxon>
    </lineage>
</organism>
<dbReference type="STRING" id="149040.A0A194XF62"/>
<dbReference type="PANTHER" id="PTHR47660:SF3">
    <property type="entry name" value="FINGER DOMAIN PROTEIN, PUTATIVE (AFU_ORTHOLOGUE AFUA_4G03310)-RELATED"/>
    <property type="match status" value="1"/>
</dbReference>
<dbReference type="InterPro" id="IPR001138">
    <property type="entry name" value="Zn2Cys6_DnaBD"/>
</dbReference>
<keyword evidence="5" id="KW-0539">Nucleus</keyword>
<dbReference type="InterPro" id="IPR036864">
    <property type="entry name" value="Zn2-C6_fun-type_DNA-bd_sf"/>
</dbReference>
<keyword evidence="3" id="KW-0805">Transcription regulation</keyword>
<dbReference type="GeneID" id="28817552"/>
<dbReference type="InterPro" id="IPR036236">
    <property type="entry name" value="Znf_C2H2_sf"/>
</dbReference>
<evidence type="ECO:0000256" key="5">
    <source>
        <dbReference type="ARBA" id="ARBA00023242"/>
    </source>
</evidence>
<evidence type="ECO:0000259" key="8">
    <source>
        <dbReference type="PROSITE" id="PS50048"/>
    </source>
</evidence>
<protein>
    <recommendedName>
        <fullName evidence="12">Zn(2)-C6 fungal-type domain-containing protein</fullName>
    </recommendedName>
</protein>
<keyword evidence="1" id="KW-0479">Metal-binding</keyword>
<evidence type="ECO:0000256" key="6">
    <source>
        <dbReference type="PROSITE-ProRule" id="PRU00042"/>
    </source>
</evidence>
<evidence type="ECO:0000313" key="11">
    <source>
        <dbReference type="Proteomes" id="UP000070700"/>
    </source>
</evidence>
<keyword evidence="2" id="KW-0862">Zinc</keyword>
<evidence type="ECO:0008006" key="12">
    <source>
        <dbReference type="Google" id="ProtNLM"/>
    </source>
</evidence>
<dbReference type="Pfam" id="PF00172">
    <property type="entry name" value="Zn_clus"/>
    <property type="match status" value="1"/>
</dbReference>
<name>A0A194XF62_MOLSC</name>
<dbReference type="GO" id="GO:0008270">
    <property type="term" value="F:zinc ion binding"/>
    <property type="evidence" value="ECO:0007669"/>
    <property type="project" value="UniProtKB-KW"/>
</dbReference>
<dbReference type="GO" id="GO:0000981">
    <property type="term" value="F:DNA-binding transcription factor activity, RNA polymerase II-specific"/>
    <property type="evidence" value="ECO:0007669"/>
    <property type="project" value="InterPro"/>
</dbReference>
<dbReference type="CDD" id="cd00067">
    <property type="entry name" value="GAL4"/>
    <property type="match status" value="1"/>
</dbReference>
<dbReference type="PROSITE" id="PS50157">
    <property type="entry name" value="ZINC_FINGER_C2H2_2"/>
    <property type="match status" value="1"/>
</dbReference>
<reference evidence="10 11" key="1">
    <citation type="submission" date="2015-10" db="EMBL/GenBank/DDBJ databases">
        <title>Full genome of DAOMC 229536 Phialocephala scopiformis, a fungal endophyte of spruce producing the potent anti-insectan compound rugulosin.</title>
        <authorList>
            <consortium name="DOE Joint Genome Institute"/>
            <person name="Walker A.K."/>
            <person name="Frasz S.L."/>
            <person name="Seifert K.A."/>
            <person name="Miller J.D."/>
            <person name="Mondo S.J."/>
            <person name="Labutti K."/>
            <person name="Lipzen A."/>
            <person name="Dockter R."/>
            <person name="Kennedy M."/>
            <person name="Grigoriev I.V."/>
            <person name="Spatafora J.W."/>
        </authorList>
    </citation>
    <scope>NUCLEOTIDE SEQUENCE [LARGE SCALE GENOMIC DNA]</scope>
    <source>
        <strain evidence="10 11">CBS 120377</strain>
    </source>
</reference>
<dbReference type="Gene3D" id="4.10.240.10">
    <property type="entry name" value="Zn(2)-C6 fungal-type DNA-binding domain"/>
    <property type="match status" value="1"/>
</dbReference>
<keyword evidence="4" id="KW-0804">Transcription</keyword>
<evidence type="ECO:0000313" key="10">
    <source>
        <dbReference type="EMBL" id="KUJ18407.1"/>
    </source>
</evidence>
<dbReference type="SUPFAM" id="SSF57667">
    <property type="entry name" value="beta-beta-alpha zinc fingers"/>
    <property type="match status" value="1"/>
</dbReference>
<dbReference type="SUPFAM" id="SSF57701">
    <property type="entry name" value="Zn2/Cys6 DNA-binding domain"/>
    <property type="match status" value="1"/>
</dbReference>
<feature type="compositionally biased region" description="Low complexity" evidence="7">
    <location>
        <begin position="89"/>
        <end position="112"/>
    </location>
</feature>
<evidence type="ECO:0000256" key="3">
    <source>
        <dbReference type="ARBA" id="ARBA00023015"/>
    </source>
</evidence>